<dbReference type="RefSeq" id="WP_065966605.1">
    <property type="nucleotide sequence ID" value="NZ_ASQP01000469.1"/>
</dbReference>
<dbReference type="STRING" id="67365.GCA_001704635_01752"/>
<organism evidence="1 2">
    <name type="scientific">Streptomyces sparsogenes DSM 40356</name>
    <dbReference type="NCBI Taxonomy" id="1331668"/>
    <lineage>
        <taxon>Bacteria</taxon>
        <taxon>Bacillati</taxon>
        <taxon>Actinomycetota</taxon>
        <taxon>Actinomycetes</taxon>
        <taxon>Kitasatosporales</taxon>
        <taxon>Streptomycetaceae</taxon>
        <taxon>Streptomyces</taxon>
    </lineage>
</organism>
<dbReference type="AlphaFoldDB" id="A0A1R1S7X4"/>
<gene>
    <name evidence="1" type="ORF">SPAR_36461</name>
</gene>
<name>A0A1R1S7X4_9ACTN</name>
<evidence type="ECO:0000313" key="2">
    <source>
        <dbReference type="Proteomes" id="UP000186168"/>
    </source>
</evidence>
<reference evidence="1 2" key="1">
    <citation type="submission" date="2013-05" db="EMBL/GenBank/DDBJ databases">
        <title>Genome sequence of Streptomyces sparsogenes DSM 40356.</title>
        <authorList>
            <person name="Coyne S."/>
            <person name="Seebeck F.P."/>
        </authorList>
    </citation>
    <scope>NUCLEOTIDE SEQUENCE [LARGE SCALE GENOMIC DNA]</scope>
    <source>
        <strain evidence="1 2">DSM 40356</strain>
    </source>
</reference>
<evidence type="ECO:0008006" key="3">
    <source>
        <dbReference type="Google" id="ProtNLM"/>
    </source>
</evidence>
<dbReference type="Proteomes" id="UP000186168">
    <property type="component" value="Unassembled WGS sequence"/>
</dbReference>
<evidence type="ECO:0000313" key="1">
    <source>
        <dbReference type="EMBL" id="OMI34394.1"/>
    </source>
</evidence>
<sequence length="79" mass="8491">MASTIALATAADVAYWTGRPVGTIWRWASEGRITVHGHGKAARYNLMEIDPAKRDEDGNVTEPTPAPPITGCVRIDNAT</sequence>
<keyword evidence="2" id="KW-1185">Reference proteome</keyword>
<proteinExistence type="predicted"/>
<protein>
    <recommendedName>
        <fullName evidence="3">DNA-binding protein</fullName>
    </recommendedName>
</protein>
<dbReference type="EMBL" id="ASQP01000469">
    <property type="protein sequence ID" value="OMI34394.1"/>
    <property type="molecule type" value="Genomic_DNA"/>
</dbReference>
<dbReference type="GeneID" id="96746687"/>
<accession>A0A1R1S7X4</accession>
<comment type="caution">
    <text evidence="1">The sequence shown here is derived from an EMBL/GenBank/DDBJ whole genome shotgun (WGS) entry which is preliminary data.</text>
</comment>